<keyword evidence="1" id="KW-1133">Transmembrane helix</keyword>
<dbReference type="Proteomes" id="UP000242561">
    <property type="component" value="Chromosome"/>
</dbReference>
<dbReference type="OrthoDB" id="7579171at2"/>
<proteinExistence type="predicted"/>
<dbReference type="STRING" id="1913578.LPB140_07520"/>
<evidence type="ECO:0000313" key="2">
    <source>
        <dbReference type="EMBL" id="APG62661.1"/>
    </source>
</evidence>
<evidence type="ECO:0008006" key="4">
    <source>
        <dbReference type="Google" id="ProtNLM"/>
    </source>
</evidence>
<sequence>MIGDPFTMVVAIVLITGIASVFKAKYRAQNGIIEDEDGNQSPVKIARDDALIAEVKSLRERVQVLERIVTDEQSTVELNRELERLKSL</sequence>
<dbReference type="KEGG" id="sphl:LPB140_07520"/>
<keyword evidence="3" id="KW-1185">Reference proteome</keyword>
<dbReference type="EMBL" id="CP018154">
    <property type="protein sequence ID" value="APG62661.1"/>
    <property type="molecule type" value="Genomic_DNA"/>
</dbReference>
<dbReference type="RefSeq" id="WP_072559310.1">
    <property type="nucleotide sequence ID" value="NZ_CP018154.1"/>
</dbReference>
<reference evidence="2 3" key="1">
    <citation type="submission" date="2016-11" db="EMBL/GenBank/DDBJ databases">
        <title>Sphingorhabdus sp. LPB0140, isolated from marine environment.</title>
        <authorList>
            <person name="Kim E."/>
            <person name="Yi H."/>
        </authorList>
    </citation>
    <scope>NUCLEOTIDE SEQUENCE [LARGE SCALE GENOMIC DNA]</scope>
    <source>
        <strain evidence="2 3">LPB0140</strain>
    </source>
</reference>
<keyword evidence="1" id="KW-0812">Transmembrane</keyword>
<evidence type="ECO:0000313" key="3">
    <source>
        <dbReference type="Proteomes" id="UP000242561"/>
    </source>
</evidence>
<feature type="transmembrane region" description="Helical" evidence="1">
    <location>
        <begin position="6"/>
        <end position="22"/>
    </location>
</feature>
<accession>A0A1L3JC09</accession>
<name>A0A1L3JC09_9SPHN</name>
<gene>
    <name evidence="2" type="ORF">LPB140_07520</name>
</gene>
<evidence type="ECO:0000256" key="1">
    <source>
        <dbReference type="SAM" id="Phobius"/>
    </source>
</evidence>
<keyword evidence="1" id="KW-0472">Membrane</keyword>
<protein>
    <recommendedName>
        <fullName evidence="4">Phage shock protein B</fullName>
    </recommendedName>
</protein>
<dbReference type="AlphaFoldDB" id="A0A1L3JC09"/>
<organism evidence="2 3">
    <name type="scientific">Sphingorhabdus lutea</name>
    <dbReference type="NCBI Taxonomy" id="1913578"/>
    <lineage>
        <taxon>Bacteria</taxon>
        <taxon>Pseudomonadati</taxon>
        <taxon>Pseudomonadota</taxon>
        <taxon>Alphaproteobacteria</taxon>
        <taxon>Sphingomonadales</taxon>
        <taxon>Sphingomonadaceae</taxon>
        <taxon>Sphingorhabdus</taxon>
    </lineage>
</organism>